<sequence>MTSISAGPKALLDTTVIIKALLGAGINRDVLKAARTTIFFEPVISNVCLLEFIRNVSQELKTSRKFKREPFTWEEIEQFLEYYIYPIVGSEGPVNSAFSRNNAQVVRRITYNATLRNVLTDLTSFTDREAEKLAAQQELDEPLEHFDLQDFHVWSTAIEAGCAYIVTDNTKQFPKRIGHIERVTPRQFHERIMV</sequence>
<dbReference type="STRING" id="1884432.SAMN05518683_13419"/>
<proteinExistence type="predicted"/>
<dbReference type="Pfam" id="PF13470">
    <property type="entry name" value="PIN_3"/>
    <property type="match status" value="1"/>
</dbReference>
<feature type="domain" description="PIN" evidence="1">
    <location>
        <begin position="9"/>
        <end position="171"/>
    </location>
</feature>
<dbReference type="SUPFAM" id="SSF88723">
    <property type="entry name" value="PIN domain-like"/>
    <property type="match status" value="1"/>
</dbReference>
<name>A0A1I5Y1Z7_9BACI</name>
<dbReference type="RefSeq" id="WP_170841217.1">
    <property type="nucleotide sequence ID" value="NZ_FOXD01000034.1"/>
</dbReference>
<evidence type="ECO:0000313" key="2">
    <source>
        <dbReference type="EMBL" id="SFQ38215.1"/>
    </source>
</evidence>
<reference evidence="3" key="1">
    <citation type="submission" date="2016-10" db="EMBL/GenBank/DDBJ databases">
        <authorList>
            <person name="Varghese N."/>
            <person name="Submissions S."/>
        </authorList>
    </citation>
    <scope>NUCLEOTIDE SEQUENCE [LARGE SCALE GENOMIC DNA]</scope>
    <source>
        <strain evidence="3">S7</strain>
    </source>
</reference>
<gene>
    <name evidence="2" type="ORF">SAMN05518683_13419</name>
</gene>
<evidence type="ECO:0000313" key="3">
    <source>
        <dbReference type="Proteomes" id="UP000198892"/>
    </source>
</evidence>
<dbReference type="EMBL" id="FOXD01000034">
    <property type="protein sequence ID" value="SFQ38215.1"/>
    <property type="molecule type" value="Genomic_DNA"/>
</dbReference>
<evidence type="ECO:0000259" key="1">
    <source>
        <dbReference type="Pfam" id="PF13470"/>
    </source>
</evidence>
<protein>
    <submittedName>
        <fullName evidence="2">PIN domain-containing protein</fullName>
    </submittedName>
</protein>
<accession>A0A1I5Y1Z7</accession>
<dbReference type="InterPro" id="IPR002716">
    <property type="entry name" value="PIN_dom"/>
</dbReference>
<dbReference type="Proteomes" id="UP000198892">
    <property type="component" value="Unassembled WGS sequence"/>
</dbReference>
<organism evidence="2 3">
    <name type="scientific">Salibacterium halotolerans</name>
    <dbReference type="NCBI Taxonomy" id="1884432"/>
    <lineage>
        <taxon>Bacteria</taxon>
        <taxon>Bacillati</taxon>
        <taxon>Bacillota</taxon>
        <taxon>Bacilli</taxon>
        <taxon>Bacillales</taxon>
        <taxon>Bacillaceae</taxon>
    </lineage>
</organism>
<keyword evidence="3" id="KW-1185">Reference proteome</keyword>
<dbReference type="AlphaFoldDB" id="A0A1I5Y1Z7"/>
<dbReference type="InterPro" id="IPR029060">
    <property type="entry name" value="PIN-like_dom_sf"/>
</dbReference>